<feature type="signal peptide" evidence="1">
    <location>
        <begin position="1"/>
        <end position="19"/>
    </location>
</feature>
<reference evidence="2" key="1">
    <citation type="journal article" date="2016" name="J. Proteomics">
        <title>Transcriptomic analysis of the venom glands from the scorpion Hadogenes troglodytes revealed unique and extremely high diversity of the venom peptides.</title>
        <authorList>
            <person name="Zhong J."/>
            <person name="Zeng X.C."/>
            <person name="Zeng X."/>
            <person name="Nie Y."/>
            <person name="Zhang L."/>
            <person name="Wu S."/>
            <person name="Bao A."/>
        </authorList>
    </citation>
    <scope>NUCLEOTIDE SEQUENCE</scope>
</reference>
<evidence type="ECO:0000313" key="2">
    <source>
        <dbReference type="EMBL" id="AOF40254.1"/>
    </source>
</evidence>
<feature type="chain" id="PRO_5008548573" evidence="1">
    <location>
        <begin position="20"/>
        <end position="109"/>
    </location>
</feature>
<proteinExistence type="evidence at transcript level"/>
<organism evidence="2">
    <name type="scientific">Hadogenes troglodytes</name>
    <dbReference type="NCBI Taxonomy" id="1577150"/>
    <lineage>
        <taxon>Eukaryota</taxon>
        <taxon>Metazoa</taxon>
        <taxon>Ecdysozoa</taxon>
        <taxon>Arthropoda</taxon>
        <taxon>Chelicerata</taxon>
        <taxon>Arachnida</taxon>
        <taxon>Scorpiones</taxon>
        <taxon>Iurida</taxon>
        <taxon>Scorpionoidea</taxon>
        <taxon>Hemiscorpiidae</taxon>
        <taxon>Hadogenes</taxon>
    </lineage>
</organism>
<dbReference type="AlphaFoldDB" id="A0A1B3IJ76"/>
<dbReference type="EMBL" id="KU643162">
    <property type="protein sequence ID" value="AOF40254.1"/>
    <property type="molecule type" value="mRNA"/>
</dbReference>
<accession>A0A1B3IJ76</accession>
<name>A0A1B3IJ76_9SCOR</name>
<evidence type="ECO:0000256" key="1">
    <source>
        <dbReference type="SAM" id="SignalP"/>
    </source>
</evidence>
<keyword evidence="1" id="KW-0732">Signal</keyword>
<protein>
    <submittedName>
        <fullName evidence="2">Venom peptide Ht239</fullName>
    </submittedName>
</protein>
<sequence length="109" mass="10493">MKTMFAAVVLAALCAVSMAGYLGAGFGGRDAGVTVSFDNQRAAPYGGLGLGYGGLGLGYAGLGYGGLGLAHGGYGLGLGHGAYGFGRGLGYGVGLGHGLGYGVGLGKIW</sequence>